<name>A0A8D8D5W7_CULPI</name>
<protein>
    <submittedName>
        <fullName evidence="1">(northern house mosquito) hypothetical protein</fullName>
    </submittedName>
</protein>
<organism evidence="1">
    <name type="scientific">Culex pipiens</name>
    <name type="common">House mosquito</name>
    <dbReference type="NCBI Taxonomy" id="7175"/>
    <lineage>
        <taxon>Eukaryota</taxon>
        <taxon>Metazoa</taxon>
        <taxon>Ecdysozoa</taxon>
        <taxon>Arthropoda</taxon>
        <taxon>Hexapoda</taxon>
        <taxon>Insecta</taxon>
        <taxon>Pterygota</taxon>
        <taxon>Neoptera</taxon>
        <taxon>Endopterygota</taxon>
        <taxon>Diptera</taxon>
        <taxon>Nematocera</taxon>
        <taxon>Culicoidea</taxon>
        <taxon>Culicidae</taxon>
        <taxon>Culicinae</taxon>
        <taxon>Culicini</taxon>
        <taxon>Culex</taxon>
        <taxon>Culex</taxon>
    </lineage>
</organism>
<dbReference type="EMBL" id="HBUE01257410">
    <property type="protein sequence ID" value="CAG6557187.1"/>
    <property type="molecule type" value="Transcribed_RNA"/>
</dbReference>
<reference evidence="1" key="1">
    <citation type="submission" date="2021-05" db="EMBL/GenBank/DDBJ databases">
        <authorList>
            <person name="Alioto T."/>
            <person name="Alioto T."/>
            <person name="Gomez Garrido J."/>
        </authorList>
    </citation>
    <scope>NUCLEOTIDE SEQUENCE</scope>
</reference>
<sequence>MAIFSKNPENPTPPRVRTSSAVTQLCGYGPIPLGAHTDTATATGKTDRPSHGSLLPVPTGVQLGICRWCVLRLAAGSTHTSEHVSSPTWPQQNCTRFVCDKNSLLFKFLTFIRESRNSFLESCCTLR</sequence>
<proteinExistence type="predicted"/>
<accession>A0A8D8D5W7</accession>
<dbReference type="AlphaFoldDB" id="A0A8D8D5W7"/>
<dbReference type="EMBL" id="HBUE01152405">
    <property type="protein sequence ID" value="CAG6505883.1"/>
    <property type="molecule type" value="Transcribed_RNA"/>
</dbReference>
<evidence type="ECO:0000313" key="1">
    <source>
        <dbReference type="EMBL" id="CAG6505883.1"/>
    </source>
</evidence>